<proteinExistence type="predicted"/>
<gene>
    <name evidence="1" type="ORF">BEMITA_LOCUS12026</name>
</gene>
<dbReference type="Proteomes" id="UP001152759">
    <property type="component" value="Chromosome 7"/>
</dbReference>
<accession>A0A9P0AK88</accession>
<dbReference type="AlphaFoldDB" id="A0A9P0AK88"/>
<name>A0A9P0AK88_BEMTA</name>
<protein>
    <submittedName>
        <fullName evidence="1">Uncharacterized protein</fullName>
    </submittedName>
</protein>
<dbReference type="EMBL" id="OU963868">
    <property type="protein sequence ID" value="CAH0393651.1"/>
    <property type="molecule type" value="Genomic_DNA"/>
</dbReference>
<keyword evidence="2" id="KW-1185">Reference proteome</keyword>
<reference evidence="1" key="1">
    <citation type="submission" date="2021-12" db="EMBL/GenBank/DDBJ databases">
        <authorList>
            <person name="King R."/>
        </authorList>
    </citation>
    <scope>NUCLEOTIDE SEQUENCE</scope>
</reference>
<sequence length="95" mass="11101">MPADEELSSILNRRQQINDALDEGKSVAPQFKKVNCNVYTEFQEFSRKQIKEYEKSFNRRSRIHWSTGIDNNGSLRPCPFRDIHVHRGMPAANNH</sequence>
<organism evidence="1 2">
    <name type="scientific">Bemisia tabaci</name>
    <name type="common">Sweetpotato whitefly</name>
    <name type="synonym">Aleurodes tabaci</name>
    <dbReference type="NCBI Taxonomy" id="7038"/>
    <lineage>
        <taxon>Eukaryota</taxon>
        <taxon>Metazoa</taxon>
        <taxon>Ecdysozoa</taxon>
        <taxon>Arthropoda</taxon>
        <taxon>Hexapoda</taxon>
        <taxon>Insecta</taxon>
        <taxon>Pterygota</taxon>
        <taxon>Neoptera</taxon>
        <taxon>Paraneoptera</taxon>
        <taxon>Hemiptera</taxon>
        <taxon>Sternorrhyncha</taxon>
        <taxon>Aleyrodoidea</taxon>
        <taxon>Aleyrodidae</taxon>
        <taxon>Aleyrodinae</taxon>
        <taxon>Bemisia</taxon>
    </lineage>
</organism>
<evidence type="ECO:0000313" key="1">
    <source>
        <dbReference type="EMBL" id="CAH0393651.1"/>
    </source>
</evidence>
<evidence type="ECO:0000313" key="2">
    <source>
        <dbReference type="Proteomes" id="UP001152759"/>
    </source>
</evidence>